<reference evidence="2" key="1">
    <citation type="submission" date="2023-03" db="EMBL/GenBank/DDBJ databases">
        <title>Massive genome expansion in bonnet fungi (Mycena s.s.) driven by repeated elements and novel gene families across ecological guilds.</title>
        <authorList>
            <consortium name="Lawrence Berkeley National Laboratory"/>
            <person name="Harder C.B."/>
            <person name="Miyauchi S."/>
            <person name="Viragh M."/>
            <person name="Kuo A."/>
            <person name="Thoen E."/>
            <person name="Andreopoulos B."/>
            <person name="Lu D."/>
            <person name="Skrede I."/>
            <person name="Drula E."/>
            <person name="Henrissat B."/>
            <person name="Morin E."/>
            <person name="Kohler A."/>
            <person name="Barry K."/>
            <person name="LaButti K."/>
            <person name="Morin E."/>
            <person name="Salamov A."/>
            <person name="Lipzen A."/>
            <person name="Mereny Z."/>
            <person name="Hegedus B."/>
            <person name="Baldrian P."/>
            <person name="Stursova M."/>
            <person name="Weitz H."/>
            <person name="Taylor A."/>
            <person name="Grigoriev I.V."/>
            <person name="Nagy L.G."/>
            <person name="Martin F."/>
            <person name="Kauserud H."/>
        </authorList>
    </citation>
    <scope>NUCLEOTIDE SEQUENCE</scope>
    <source>
        <strain evidence="2">9144</strain>
    </source>
</reference>
<feature type="region of interest" description="Disordered" evidence="1">
    <location>
        <begin position="187"/>
        <end position="213"/>
    </location>
</feature>
<dbReference type="Proteomes" id="UP001219525">
    <property type="component" value="Unassembled WGS sequence"/>
</dbReference>
<protein>
    <submittedName>
        <fullName evidence="2">Uncharacterized protein</fullName>
    </submittedName>
</protein>
<dbReference type="AlphaFoldDB" id="A0AAD6UNX2"/>
<accession>A0AAD6UNX2</accession>
<dbReference type="EMBL" id="JARJCW010000197">
    <property type="protein sequence ID" value="KAJ7187494.1"/>
    <property type="molecule type" value="Genomic_DNA"/>
</dbReference>
<evidence type="ECO:0000313" key="2">
    <source>
        <dbReference type="EMBL" id="KAJ7187494.1"/>
    </source>
</evidence>
<gene>
    <name evidence="2" type="ORF">GGX14DRAFT_409151</name>
</gene>
<comment type="caution">
    <text evidence="2">The sequence shown here is derived from an EMBL/GenBank/DDBJ whole genome shotgun (WGS) entry which is preliminary data.</text>
</comment>
<evidence type="ECO:0000313" key="3">
    <source>
        <dbReference type="Proteomes" id="UP001219525"/>
    </source>
</evidence>
<name>A0AAD6UNX2_9AGAR</name>
<proteinExistence type="predicted"/>
<evidence type="ECO:0000256" key="1">
    <source>
        <dbReference type="SAM" id="MobiDB-lite"/>
    </source>
</evidence>
<organism evidence="2 3">
    <name type="scientific">Mycena pura</name>
    <dbReference type="NCBI Taxonomy" id="153505"/>
    <lineage>
        <taxon>Eukaryota</taxon>
        <taxon>Fungi</taxon>
        <taxon>Dikarya</taxon>
        <taxon>Basidiomycota</taxon>
        <taxon>Agaricomycotina</taxon>
        <taxon>Agaricomycetes</taxon>
        <taxon>Agaricomycetidae</taxon>
        <taxon>Agaricales</taxon>
        <taxon>Marasmiineae</taxon>
        <taxon>Mycenaceae</taxon>
        <taxon>Mycena</taxon>
    </lineage>
</organism>
<sequence length="226" mass="24280">MGAGGAGVRGHMISALQAVAASEGFRWVVLEVVTTHRNPSDRGHWAWDSEVIWGNKTKNTIFAPAQTACRVALMGGVELGWINQTPAVKHPQSNARYQPHAINRARAINRLAIDAWTRPGRALRAPPITPRDYAARRGGKEVTDARARAASVAEYRRRRGTPASCNAPEARAKAGGWRVGDAGSFSGGVSTRGHGTPTSCNAPEARAKAGGWGVGNATRWESWWEK</sequence>
<keyword evidence="3" id="KW-1185">Reference proteome</keyword>